<keyword evidence="4" id="KW-1185">Reference proteome</keyword>
<dbReference type="CDD" id="cd03808">
    <property type="entry name" value="GT4_CapM-like"/>
    <property type="match status" value="1"/>
</dbReference>
<dbReference type="Gene3D" id="3.40.50.2000">
    <property type="entry name" value="Glycogen Phosphorylase B"/>
    <property type="match status" value="2"/>
</dbReference>
<dbReference type="Pfam" id="PF00534">
    <property type="entry name" value="Glycos_transf_1"/>
    <property type="match status" value="1"/>
</dbReference>
<organism evidence="3 4">
    <name type="scientific">Rhodocytophaga rosea</name>
    <dbReference type="NCBI Taxonomy" id="2704465"/>
    <lineage>
        <taxon>Bacteria</taxon>
        <taxon>Pseudomonadati</taxon>
        <taxon>Bacteroidota</taxon>
        <taxon>Cytophagia</taxon>
        <taxon>Cytophagales</taxon>
        <taxon>Rhodocytophagaceae</taxon>
        <taxon>Rhodocytophaga</taxon>
    </lineage>
</organism>
<name>A0A6C0GJV4_9BACT</name>
<dbReference type="GO" id="GO:0016757">
    <property type="term" value="F:glycosyltransferase activity"/>
    <property type="evidence" value="ECO:0007669"/>
    <property type="project" value="InterPro"/>
</dbReference>
<feature type="domain" description="Glycosyl transferase family 1" evidence="1">
    <location>
        <begin position="187"/>
        <end position="343"/>
    </location>
</feature>
<dbReference type="EMBL" id="CP048222">
    <property type="protein sequence ID" value="QHT68094.1"/>
    <property type="molecule type" value="Genomic_DNA"/>
</dbReference>
<dbReference type="PANTHER" id="PTHR12526:SF638">
    <property type="entry name" value="SPORE COAT PROTEIN SA"/>
    <property type="match status" value="1"/>
</dbReference>
<dbReference type="Pfam" id="PF13477">
    <property type="entry name" value="Glyco_trans_4_2"/>
    <property type="match status" value="1"/>
</dbReference>
<dbReference type="InterPro" id="IPR001296">
    <property type="entry name" value="Glyco_trans_1"/>
</dbReference>
<evidence type="ECO:0000259" key="2">
    <source>
        <dbReference type="Pfam" id="PF13477"/>
    </source>
</evidence>
<dbReference type="InterPro" id="IPR028098">
    <property type="entry name" value="Glyco_trans_4-like_N"/>
</dbReference>
<protein>
    <submittedName>
        <fullName evidence="3">Glycosyltransferase family 4 protein</fullName>
    </submittedName>
</protein>
<reference evidence="3 4" key="1">
    <citation type="submission" date="2020-01" db="EMBL/GenBank/DDBJ databases">
        <authorList>
            <person name="Kim M.K."/>
        </authorList>
    </citation>
    <scope>NUCLEOTIDE SEQUENCE [LARGE SCALE GENOMIC DNA]</scope>
    <source>
        <strain evidence="3 4">172606-1</strain>
    </source>
</reference>
<accession>A0A6C0GJV4</accession>
<evidence type="ECO:0000313" key="4">
    <source>
        <dbReference type="Proteomes" id="UP000480178"/>
    </source>
</evidence>
<dbReference type="PANTHER" id="PTHR12526">
    <property type="entry name" value="GLYCOSYLTRANSFERASE"/>
    <property type="match status" value="1"/>
</dbReference>
<evidence type="ECO:0000313" key="3">
    <source>
        <dbReference type="EMBL" id="QHT68094.1"/>
    </source>
</evidence>
<dbReference type="SUPFAM" id="SSF53756">
    <property type="entry name" value="UDP-Glycosyltransferase/glycogen phosphorylase"/>
    <property type="match status" value="1"/>
</dbReference>
<evidence type="ECO:0000259" key="1">
    <source>
        <dbReference type="Pfam" id="PF00534"/>
    </source>
</evidence>
<dbReference type="AlphaFoldDB" id="A0A6C0GJV4"/>
<dbReference type="RefSeq" id="WP_162444113.1">
    <property type="nucleotide sequence ID" value="NZ_CP048222.1"/>
</dbReference>
<gene>
    <name evidence="3" type="ORF">GXP67_16325</name>
</gene>
<proteinExistence type="predicted"/>
<dbReference type="Proteomes" id="UP000480178">
    <property type="component" value="Chromosome"/>
</dbReference>
<sequence length="369" mass="41767">MRIAIVLNASWNIYNFRMGLIQTFLETGHEVYAIAPPDEYSERLVEVGCRYIPVDLDNKGSHPVKDLAYTASLYKIYKAIKPDAILHYTIKPNIYGTIAASLLGLKVINNVSGLGTVFLRNNLTSKLAQFLYRLTFTLPDKVFFQNPDDRNLFIKRGLVKESITDVLPGSGIDLQKFRPLPFRRNHTFTFLLIARLLYDKGIVEYIEAIQTLKKSGIHAKFQLLGFKDNSSSGIPERLLNQWIEAGLVDYLGTTDNVTHFINHADCIVLPSYREGTPRTLLEAAALAKPLIATRVPGCIEIVEHEYNGFLCEMKNSVDLARQMQKMTKLDNSSLHEMGEASRRKVEEKFDETLVIDKYMEAIGLHQVPA</sequence>
<keyword evidence="3" id="KW-0808">Transferase</keyword>
<dbReference type="KEGG" id="rhoz:GXP67_16325"/>
<feature type="domain" description="Glycosyltransferase subfamily 4-like N-terminal" evidence="2">
    <location>
        <begin position="2"/>
        <end position="146"/>
    </location>
</feature>